<gene>
    <name evidence="2" type="ORF">Q9L58_005622</name>
</gene>
<dbReference type="EMBL" id="JBBBZM010000070">
    <property type="protein sequence ID" value="KAL0635414.1"/>
    <property type="molecule type" value="Genomic_DNA"/>
</dbReference>
<sequence length="160" mass="17548">MGAAVYWSLAMIVFGLTAVYAWLEEFPRSVKKEKGVCWFDFATRVAELLLEVAHGVVATGFGTYVQWMSGILGCAVQIGRAFVIAKTVPKSEIKTGRSWYNATGPAVAQGVKWEFGMMAQPWREIPLCGKGEPFSGLEIVEAGLTQHERRMLLAAVQTST</sequence>
<proteinExistence type="predicted"/>
<evidence type="ECO:0000313" key="3">
    <source>
        <dbReference type="Proteomes" id="UP001447188"/>
    </source>
</evidence>
<protein>
    <submittedName>
        <fullName evidence="2">Uncharacterized protein</fullName>
    </submittedName>
</protein>
<feature type="transmembrane region" description="Helical" evidence="1">
    <location>
        <begin position="6"/>
        <end position="23"/>
    </location>
</feature>
<evidence type="ECO:0000313" key="2">
    <source>
        <dbReference type="EMBL" id="KAL0635414.1"/>
    </source>
</evidence>
<name>A0ABR3GHJ4_9PEZI</name>
<keyword evidence="3" id="KW-1185">Reference proteome</keyword>
<keyword evidence="1" id="KW-0472">Membrane</keyword>
<keyword evidence="1" id="KW-0812">Transmembrane</keyword>
<accession>A0ABR3GHJ4</accession>
<evidence type="ECO:0000256" key="1">
    <source>
        <dbReference type="SAM" id="Phobius"/>
    </source>
</evidence>
<reference evidence="2 3" key="1">
    <citation type="submission" date="2024-02" db="EMBL/GenBank/DDBJ databases">
        <title>Discinaceae phylogenomics.</title>
        <authorList>
            <person name="Dirks A.C."/>
            <person name="James T.Y."/>
        </authorList>
    </citation>
    <scope>NUCLEOTIDE SEQUENCE [LARGE SCALE GENOMIC DNA]</scope>
    <source>
        <strain evidence="2 3">ACD0624</strain>
    </source>
</reference>
<dbReference type="Proteomes" id="UP001447188">
    <property type="component" value="Unassembled WGS sequence"/>
</dbReference>
<keyword evidence="1" id="KW-1133">Transmembrane helix</keyword>
<comment type="caution">
    <text evidence="2">The sequence shown here is derived from an EMBL/GenBank/DDBJ whole genome shotgun (WGS) entry which is preliminary data.</text>
</comment>
<organism evidence="2 3">
    <name type="scientific">Discina gigas</name>
    <dbReference type="NCBI Taxonomy" id="1032678"/>
    <lineage>
        <taxon>Eukaryota</taxon>
        <taxon>Fungi</taxon>
        <taxon>Dikarya</taxon>
        <taxon>Ascomycota</taxon>
        <taxon>Pezizomycotina</taxon>
        <taxon>Pezizomycetes</taxon>
        <taxon>Pezizales</taxon>
        <taxon>Discinaceae</taxon>
        <taxon>Discina</taxon>
    </lineage>
</organism>